<dbReference type="Proteomes" id="UP000762676">
    <property type="component" value="Unassembled WGS sequence"/>
</dbReference>
<feature type="compositionally biased region" description="Polar residues" evidence="1">
    <location>
        <begin position="128"/>
        <end position="137"/>
    </location>
</feature>
<dbReference type="Pfam" id="PF12017">
    <property type="entry name" value="Tnp_P_element"/>
    <property type="match status" value="1"/>
</dbReference>
<feature type="region of interest" description="Disordered" evidence="1">
    <location>
        <begin position="35"/>
        <end position="137"/>
    </location>
</feature>
<feature type="domain" description="THAP9-like helix-turn-helix" evidence="2">
    <location>
        <begin position="180"/>
        <end position="217"/>
    </location>
</feature>
<evidence type="ECO:0000256" key="1">
    <source>
        <dbReference type="SAM" id="MobiDB-lite"/>
    </source>
</evidence>
<proteinExistence type="predicted"/>
<organism evidence="3 4">
    <name type="scientific">Elysia marginata</name>
    <dbReference type="NCBI Taxonomy" id="1093978"/>
    <lineage>
        <taxon>Eukaryota</taxon>
        <taxon>Metazoa</taxon>
        <taxon>Spiralia</taxon>
        <taxon>Lophotrochozoa</taxon>
        <taxon>Mollusca</taxon>
        <taxon>Gastropoda</taxon>
        <taxon>Heterobranchia</taxon>
        <taxon>Euthyneura</taxon>
        <taxon>Panpulmonata</taxon>
        <taxon>Sacoglossa</taxon>
        <taxon>Placobranchoidea</taxon>
        <taxon>Plakobranchidae</taxon>
        <taxon>Elysia</taxon>
    </lineage>
</organism>
<accession>A0AAV4HTD3</accession>
<sequence length="225" mass="24804">MDGMEKNSTNTHCRSCSAVNCTNSKRKLLTKTAVPTLFNIPNPPAKRTPSRASTKKCLPISVKKPLPPSESSSPLAPSTSSSSSPASSSTLNSVETPESPRKKSLKRKLQQERTKTSRLRKKVKLMESSGSSNTELETLHNAGTSDLDTLKNLLSKYLSPAAYNFVMTQVRVAGLLKYARRWTNREKSFALALYHGSRKAYYLLQKIFSLPSPRTLAAAMKNINI</sequence>
<feature type="compositionally biased region" description="Low complexity" evidence="1">
    <location>
        <begin position="69"/>
        <end position="90"/>
    </location>
</feature>
<dbReference type="AlphaFoldDB" id="A0AAV4HTD3"/>
<name>A0AAV4HTD3_9GAST</name>
<reference evidence="3 4" key="1">
    <citation type="journal article" date="2021" name="Elife">
        <title>Chloroplast acquisition without the gene transfer in kleptoplastic sea slugs, Plakobranchus ocellatus.</title>
        <authorList>
            <person name="Maeda T."/>
            <person name="Takahashi S."/>
            <person name="Yoshida T."/>
            <person name="Shimamura S."/>
            <person name="Takaki Y."/>
            <person name="Nagai Y."/>
            <person name="Toyoda A."/>
            <person name="Suzuki Y."/>
            <person name="Arimoto A."/>
            <person name="Ishii H."/>
            <person name="Satoh N."/>
            <person name="Nishiyama T."/>
            <person name="Hasebe M."/>
            <person name="Maruyama T."/>
            <person name="Minagawa J."/>
            <person name="Obokata J."/>
            <person name="Shigenobu S."/>
        </authorList>
    </citation>
    <scope>NUCLEOTIDE SEQUENCE [LARGE SCALE GENOMIC DNA]</scope>
</reference>
<dbReference type="InterPro" id="IPR021896">
    <property type="entry name" value="THAP9-like_HTH"/>
</dbReference>
<dbReference type="EMBL" id="BMAT01005852">
    <property type="protein sequence ID" value="GFS00835.1"/>
    <property type="molecule type" value="Genomic_DNA"/>
</dbReference>
<gene>
    <name evidence="3" type="ORF">ElyMa_002824400</name>
</gene>
<keyword evidence="4" id="KW-1185">Reference proteome</keyword>
<comment type="caution">
    <text evidence="3">The sequence shown here is derived from an EMBL/GenBank/DDBJ whole genome shotgun (WGS) entry which is preliminary data.</text>
</comment>
<protein>
    <submittedName>
        <fullName evidence="3">Transposable element P transposase</fullName>
    </submittedName>
</protein>
<evidence type="ECO:0000313" key="4">
    <source>
        <dbReference type="Proteomes" id="UP000762676"/>
    </source>
</evidence>
<evidence type="ECO:0000259" key="2">
    <source>
        <dbReference type="Pfam" id="PF12017"/>
    </source>
</evidence>
<evidence type="ECO:0000313" key="3">
    <source>
        <dbReference type="EMBL" id="GFS00835.1"/>
    </source>
</evidence>